<accession>A0A9W7XZH7</accession>
<evidence type="ECO:0000313" key="1">
    <source>
        <dbReference type="EMBL" id="KAJ1723976.1"/>
    </source>
</evidence>
<gene>
    <name evidence="1" type="ORF">LPJ53_001732</name>
</gene>
<evidence type="ECO:0000313" key="2">
    <source>
        <dbReference type="Proteomes" id="UP001149813"/>
    </source>
</evidence>
<proteinExistence type="predicted"/>
<dbReference type="Proteomes" id="UP001149813">
    <property type="component" value="Unassembled WGS sequence"/>
</dbReference>
<name>A0A9W7XZH7_9FUNG</name>
<dbReference type="OrthoDB" id="5573720at2759"/>
<keyword evidence="2" id="KW-1185">Reference proteome</keyword>
<sequence>MITPDYRLELPVPLHSHSHSNAHLHCGGSEAKQVANIPRAAWRTGSRSAADPLRSRVGPLYGNSHVVYASLERTPTAVPRMVPLGSELHLAFAEMPHSRRGLRFNPWSLLLELLDDTRLTFASARYRSKMLVAAGHLGWVTPANIVSQRPLIARYLLRSECLAVDRRYLDKRLPASIMPASIAAQEYDAVDLSPAQLTTLCQVQWPQFIARKYSQRARQCASIDASRAWLCAHLSMIENTADYIKQRAVFGRRLGVAEQIKRLIRRSYEQAPGLALNAIMSWNGDLSEILTPVSIHHICTLYFANPETARSAIAQAWQIYDQLIYCNPNMATPRCLDMDVAQPTGRFRSEQDIQGSPASMLFRSLNSFDNWKEATQSLEVLYQAWNAGTTLLPSDQKLTERYISIRKGRSPFRSPSL</sequence>
<comment type="caution">
    <text evidence="1">The sequence shown here is derived from an EMBL/GenBank/DDBJ whole genome shotgun (WGS) entry which is preliminary data.</text>
</comment>
<organism evidence="1 2">
    <name type="scientific">Coemansia erecta</name>
    <dbReference type="NCBI Taxonomy" id="147472"/>
    <lineage>
        <taxon>Eukaryota</taxon>
        <taxon>Fungi</taxon>
        <taxon>Fungi incertae sedis</taxon>
        <taxon>Zoopagomycota</taxon>
        <taxon>Kickxellomycotina</taxon>
        <taxon>Kickxellomycetes</taxon>
        <taxon>Kickxellales</taxon>
        <taxon>Kickxellaceae</taxon>
        <taxon>Coemansia</taxon>
    </lineage>
</organism>
<protein>
    <submittedName>
        <fullName evidence="1">Uncharacterized protein</fullName>
    </submittedName>
</protein>
<dbReference type="AlphaFoldDB" id="A0A9W7XZH7"/>
<dbReference type="EMBL" id="JANBOJ010000046">
    <property type="protein sequence ID" value="KAJ1723976.1"/>
    <property type="molecule type" value="Genomic_DNA"/>
</dbReference>
<reference evidence="1" key="1">
    <citation type="submission" date="2022-07" db="EMBL/GenBank/DDBJ databases">
        <title>Phylogenomic reconstructions and comparative analyses of Kickxellomycotina fungi.</title>
        <authorList>
            <person name="Reynolds N.K."/>
            <person name="Stajich J.E."/>
            <person name="Barry K."/>
            <person name="Grigoriev I.V."/>
            <person name="Crous P."/>
            <person name="Smith M.E."/>
        </authorList>
    </citation>
    <scope>NUCLEOTIDE SEQUENCE</scope>
    <source>
        <strain evidence="1">NBRC 32514</strain>
    </source>
</reference>